<feature type="compositionally biased region" description="Basic and acidic residues" evidence="2">
    <location>
        <begin position="32"/>
        <end position="47"/>
    </location>
</feature>
<keyword evidence="5" id="KW-1185">Reference proteome</keyword>
<gene>
    <name evidence="4" type="ORF">P7K49_018780</name>
</gene>
<protein>
    <recommendedName>
        <fullName evidence="3">ELM2 domain-containing protein</fullName>
    </recommendedName>
</protein>
<feature type="domain" description="ELM2" evidence="3">
    <location>
        <begin position="38"/>
        <end position="90"/>
    </location>
</feature>
<proteinExistence type="predicted"/>
<reference evidence="4 5" key="1">
    <citation type="submission" date="2023-05" db="EMBL/GenBank/DDBJ databases">
        <title>B98-5 Cell Line De Novo Hybrid Assembly: An Optical Mapping Approach.</title>
        <authorList>
            <person name="Kananen K."/>
            <person name="Auerbach J.A."/>
            <person name="Kautto E."/>
            <person name="Blachly J.S."/>
        </authorList>
    </citation>
    <scope>NUCLEOTIDE SEQUENCE [LARGE SCALE GENOMIC DNA]</scope>
    <source>
        <strain evidence="4">B95-8</strain>
        <tissue evidence="4">Cell line</tissue>
    </source>
</reference>
<evidence type="ECO:0000256" key="2">
    <source>
        <dbReference type="SAM" id="MobiDB-lite"/>
    </source>
</evidence>
<dbReference type="Proteomes" id="UP001266305">
    <property type="component" value="Unassembled WGS sequence"/>
</dbReference>
<evidence type="ECO:0000313" key="5">
    <source>
        <dbReference type="Proteomes" id="UP001266305"/>
    </source>
</evidence>
<evidence type="ECO:0000313" key="4">
    <source>
        <dbReference type="EMBL" id="KAK2104924.1"/>
    </source>
</evidence>
<sequence>MLDLQRAPQWRAALPLVGSRWQSLSLAPCTEPWRRLQPEKRAEDSRGAHSPGPPPSEEDGRDQSKLETKVWEAHNPLTDKQIDQFLVVAR</sequence>
<feature type="region of interest" description="Disordered" evidence="2">
    <location>
        <begin position="32"/>
        <end position="67"/>
    </location>
</feature>
<dbReference type="EMBL" id="JASSZA010000008">
    <property type="protein sequence ID" value="KAK2104924.1"/>
    <property type="molecule type" value="Genomic_DNA"/>
</dbReference>
<evidence type="ECO:0000259" key="3">
    <source>
        <dbReference type="PROSITE" id="PS51156"/>
    </source>
</evidence>
<keyword evidence="1" id="KW-0539">Nucleus</keyword>
<dbReference type="Gene3D" id="4.10.1240.50">
    <property type="match status" value="1"/>
</dbReference>
<comment type="caution">
    <text evidence="4">The sequence shown here is derived from an EMBL/GenBank/DDBJ whole genome shotgun (WGS) entry which is preliminary data.</text>
</comment>
<dbReference type="Pfam" id="PF01448">
    <property type="entry name" value="ELM2"/>
    <property type="match status" value="1"/>
</dbReference>
<evidence type="ECO:0000256" key="1">
    <source>
        <dbReference type="ARBA" id="ARBA00023242"/>
    </source>
</evidence>
<accession>A0ABQ9V6C7</accession>
<dbReference type="InterPro" id="IPR000949">
    <property type="entry name" value="ELM2_dom"/>
</dbReference>
<name>A0ABQ9V6C7_SAGOE</name>
<dbReference type="PROSITE" id="PS51156">
    <property type="entry name" value="ELM2"/>
    <property type="match status" value="1"/>
</dbReference>
<organism evidence="4 5">
    <name type="scientific">Saguinus oedipus</name>
    <name type="common">Cotton-top tamarin</name>
    <name type="synonym">Oedipomidas oedipus</name>
    <dbReference type="NCBI Taxonomy" id="9490"/>
    <lineage>
        <taxon>Eukaryota</taxon>
        <taxon>Metazoa</taxon>
        <taxon>Chordata</taxon>
        <taxon>Craniata</taxon>
        <taxon>Vertebrata</taxon>
        <taxon>Euteleostomi</taxon>
        <taxon>Mammalia</taxon>
        <taxon>Eutheria</taxon>
        <taxon>Euarchontoglires</taxon>
        <taxon>Primates</taxon>
        <taxon>Haplorrhini</taxon>
        <taxon>Platyrrhini</taxon>
        <taxon>Cebidae</taxon>
        <taxon>Callitrichinae</taxon>
        <taxon>Saguinus</taxon>
    </lineage>
</organism>